<dbReference type="Proteomes" id="UP001305521">
    <property type="component" value="Chromosome"/>
</dbReference>
<feature type="transmembrane region" description="Helical" evidence="1">
    <location>
        <begin position="175"/>
        <end position="195"/>
    </location>
</feature>
<organism evidence="3 4">
    <name type="scientific">Sediminicoccus rosea</name>
    <dbReference type="NCBI Taxonomy" id="1225128"/>
    <lineage>
        <taxon>Bacteria</taxon>
        <taxon>Pseudomonadati</taxon>
        <taxon>Pseudomonadota</taxon>
        <taxon>Alphaproteobacteria</taxon>
        <taxon>Acetobacterales</taxon>
        <taxon>Roseomonadaceae</taxon>
        <taxon>Sediminicoccus</taxon>
    </lineage>
</organism>
<evidence type="ECO:0000313" key="4">
    <source>
        <dbReference type="Proteomes" id="UP001305521"/>
    </source>
</evidence>
<keyword evidence="3" id="KW-0560">Oxidoreductase</keyword>
<feature type="transmembrane region" description="Helical" evidence="1">
    <location>
        <begin position="47"/>
        <end position="65"/>
    </location>
</feature>
<feature type="transmembrane region" description="Helical" evidence="1">
    <location>
        <begin position="22"/>
        <end position="41"/>
    </location>
</feature>
<reference evidence="3 4" key="1">
    <citation type="submission" date="2023-11" db="EMBL/GenBank/DDBJ databases">
        <title>Arctic aerobic anoxygenic photoheterotroph Sediminicoccus rosea KRV36 adapts its photosynthesis to long days of polar summer.</title>
        <authorList>
            <person name="Tomasch J."/>
            <person name="Kopejtka K."/>
            <person name="Bily T."/>
            <person name="Gardiner A.T."/>
            <person name="Gardian Z."/>
            <person name="Shivaramu S."/>
            <person name="Koblizek M."/>
            <person name="Engelhardt F."/>
            <person name="Kaftan D."/>
        </authorList>
    </citation>
    <scope>NUCLEOTIDE SEQUENCE [LARGE SCALE GENOMIC DNA]</scope>
    <source>
        <strain evidence="3 4">R-30</strain>
    </source>
</reference>
<dbReference type="Pfam" id="PF00487">
    <property type="entry name" value="FA_desaturase"/>
    <property type="match status" value="1"/>
</dbReference>
<evidence type="ECO:0000313" key="3">
    <source>
        <dbReference type="EMBL" id="WPB84423.1"/>
    </source>
</evidence>
<dbReference type="RefSeq" id="WP_318648384.1">
    <property type="nucleotide sequence ID" value="NZ_CP137852.1"/>
</dbReference>
<feature type="domain" description="Fatty acid desaturase" evidence="2">
    <location>
        <begin position="47"/>
        <end position="284"/>
    </location>
</feature>
<dbReference type="EMBL" id="CP137852">
    <property type="protein sequence ID" value="WPB84423.1"/>
    <property type="molecule type" value="Genomic_DNA"/>
</dbReference>
<keyword evidence="4" id="KW-1185">Reference proteome</keyword>
<evidence type="ECO:0000256" key="1">
    <source>
        <dbReference type="SAM" id="Phobius"/>
    </source>
</evidence>
<gene>
    <name evidence="3" type="ORF">R9Z33_20295</name>
</gene>
<dbReference type="EC" id="1.14.19.-" evidence="3"/>
<accession>A0ABZ0PFE7</accession>
<protein>
    <submittedName>
        <fullName evidence="3">Fatty acid desaturase</fullName>
        <ecNumber evidence="3">1.14.19.-</ecNumber>
    </submittedName>
</protein>
<dbReference type="GO" id="GO:0016491">
    <property type="term" value="F:oxidoreductase activity"/>
    <property type="evidence" value="ECO:0007669"/>
    <property type="project" value="UniProtKB-KW"/>
</dbReference>
<proteinExistence type="predicted"/>
<dbReference type="InterPro" id="IPR005804">
    <property type="entry name" value="FA_desaturase_dom"/>
</dbReference>
<evidence type="ECO:0000259" key="2">
    <source>
        <dbReference type="Pfam" id="PF00487"/>
    </source>
</evidence>
<name>A0ABZ0PFE7_9PROT</name>
<keyword evidence="1" id="KW-0472">Membrane</keyword>
<keyword evidence="1" id="KW-0812">Transmembrane</keyword>
<keyword evidence="1" id="KW-1133">Transmembrane helix</keyword>
<feature type="transmembrane region" description="Helical" evidence="1">
    <location>
        <begin position="201"/>
        <end position="221"/>
    </location>
</feature>
<sequence length="309" mass="36292">MAKTATLTDAGETRAFWRRWELPTWAVAIAIYASWATLLIYHESVPWPIEALLAAYILAWHFSLQHEAIHGWRSLPAWLRTAIVWPPIGGWWPFELYKRSHSKHHRNTYLTYPGEDTETQYHKREDWSGYTPAFRAVLLFNQTLLGRLTVGPILRLRKLVLVEGGKLRRGDFSDVPAWLGFFVGLAGVLWFVTQVAHMSVWHYYLVWVLPGISLGLLRAFIEHRWGERPGERTASVESNWIFGLLFLWNNLHIVHHLHPTMPWFEIPGFWRRNREKLLTHNGHFVFPGYFAIARRWLLRPVFVPIHPAR</sequence>